<sequence length="89" mass="10144">MHVSEKTCIFFHDLNEAKLSIRAETFIFPDDSAYMLRRASVTDPSRTFLLGLSKYACQIGLSFSFCRGIWSPNRLKLHNVITALLESDT</sequence>
<evidence type="ECO:0000313" key="1">
    <source>
        <dbReference type="EMBL" id="CAD7399942.1"/>
    </source>
</evidence>
<gene>
    <name evidence="1" type="ORF">TPSB3V08_LOCUS2386</name>
</gene>
<reference evidence="1" key="1">
    <citation type="submission" date="2020-11" db="EMBL/GenBank/DDBJ databases">
        <authorList>
            <person name="Tran Van P."/>
        </authorList>
    </citation>
    <scope>NUCLEOTIDE SEQUENCE</scope>
</reference>
<protein>
    <submittedName>
        <fullName evidence="1">Uncharacterized protein</fullName>
    </submittedName>
</protein>
<organism evidence="1">
    <name type="scientific">Timema poppense</name>
    <name type="common">Walking stick</name>
    <dbReference type="NCBI Taxonomy" id="170557"/>
    <lineage>
        <taxon>Eukaryota</taxon>
        <taxon>Metazoa</taxon>
        <taxon>Ecdysozoa</taxon>
        <taxon>Arthropoda</taxon>
        <taxon>Hexapoda</taxon>
        <taxon>Insecta</taxon>
        <taxon>Pterygota</taxon>
        <taxon>Neoptera</taxon>
        <taxon>Polyneoptera</taxon>
        <taxon>Phasmatodea</taxon>
        <taxon>Timematodea</taxon>
        <taxon>Timematoidea</taxon>
        <taxon>Timematidae</taxon>
        <taxon>Timema</taxon>
    </lineage>
</organism>
<accession>A0A7R9GW13</accession>
<dbReference type="AlphaFoldDB" id="A0A7R9GW13"/>
<proteinExistence type="predicted"/>
<dbReference type="EMBL" id="OD000941">
    <property type="protein sequence ID" value="CAD7399942.1"/>
    <property type="molecule type" value="Genomic_DNA"/>
</dbReference>
<name>A0A7R9GW13_TIMPO</name>